<dbReference type="Pfam" id="PF01239">
    <property type="entry name" value="PPTA"/>
    <property type="match status" value="4"/>
</dbReference>
<organism evidence="5">
    <name type="scientific">Albugo laibachii Nc14</name>
    <dbReference type="NCBI Taxonomy" id="890382"/>
    <lineage>
        <taxon>Eukaryota</taxon>
        <taxon>Sar</taxon>
        <taxon>Stramenopiles</taxon>
        <taxon>Oomycota</taxon>
        <taxon>Peronosporomycetes</taxon>
        <taxon>Albuginales</taxon>
        <taxon>Albuginaceae</taxon>
        <taxon>Albugo</taxon>
    </lineage>
</organism>
<reference evidence="5" key="2">
    <citation type="submission" date="2011-02" db="EMBL/GenBank/DDBJ databases">
        <authorList>
            <person name="MacLean D."/>
        </authorList>
    </citation>
    <scope>NUCLEOTIDE SEQUENCE</scope>
</reference>
<keyword evidence="4" id="KW-0677">Repeat</keyword>
<evidence type="ECO:0000256" key="4">
    <source>
        <dbReference type="ARBA" id="ARBA00022737"/>
    </source>
</evidence>
<evidence type="ECO:0000256" key="3">
    <source>
        <dbReference type="ARBA" id="ARBA00022679"/>
    </source>
</evidence>
<proteinExistence type="inferred from homology"/>
<dbReference type="GO" id="GO:0005737">
    <property type="term" value="C:cytoplasm"/>
    <property type="evidence" value="ECO:0007669"/>
    <property type="project" value="TreeGrafter"/>
</dbReference>
<name>F0W712_9STRA</name>
<keyword evidence="2" id="KW-0637">Prenyltransferase</keyword>
<accession>F0W712</accession>
<dbReference type="PANTHER" id="PTHR11129:SF3">
    <property type="entry name" value="PROTEIN PRENYLTRANSFERASE ALPHA SUBUNIT REPEAT-CONTAINING PROTEIN 1"/>
    <property type="match status" value="1"/>
</dbReference>
<dbReference type="PROSITE" id="PS51147">
    <property type="entry name" value="PFTA"/>
    <property type="match status" value="2"/>
</dbReference>
<sequence length="411" mass="47612">MALQVNRKAFVSNHIYGMPYLEVLTQLFAQDPLIDEVGYVLDDVTQSFQLHSHKLGIALQIAPQLFKEGRDAFHAFNTALDVSNVPEETLITLNNATRAILLISADFYSAWNTRRKLVTRTFLTLDEEVKFSTVVLLFHPKSIDTWAYRRWLSARSILEHSVALTEEIALCAIISERYPRNYHSWSYRHWLWLQTIGMHGSKSDRHTLIKEEMERMDIWCKSHLMDCSGWNHRALILSSLLNSENAADLMEKSSQAILSTEYDFISKLLATYPKHEALWYHRRFVIQQHLKIAFCNETDPASCFETLIHDAKDILKQSMCKIQRISVATMDLQAAWNIKRDHTAQNIDKSTLQLLVEEIQTALIFSADMTDANLFARQFAFWLLEFCASKCSRPDKVSYIVKQLRLEVMSE</sequence>
<dbReference type="AlphaFoldDB" id="F0W712"/>
<reference evidence="5" key="1">
    <citation type="journal article" date="2011" name="PLoS Biol.">
        <title>Gene gain and loss during evolution of obligate parasitism in the white rust pathogen of Arabidopsis thaliana.</title>
        <authorList>
            <person name="Kemen E."/>
            <person name="Gardiner A."/>
            <person name="Schultz-Larsen T."/>
            <person name="Kemen A.C."/>
            <person name="Balmuth A.L."/>
            <person name="Robert-Seilaniantz A."/>
            <person name="Bailey K."/>
            <person name="Holub E."/>
            <person name="Studholme D.J."/>
            <person name="Maclean D."/>
            <person name="Jones J.D."/>
        </authorList>
    </citation>
    <scope>NUCLEOTIDE SEQUENCE</scope>
</reference>
<dbReference type="EMBL" id="FR824072">
    <property type="protein sequence ID" value="CCA16907.1"/>
    <property type="molecule type" value="Genomic_DNA"/>
</dbReference>
<evidence type="ECO:0000313" key="5">
    <source>
        <dbReference type="EMBL" id="CCA16907.1"/>
    </source>
</evidence>
<dbReference type="InterPro" id="IPR002088">
    <property type="entry name" value="Prenyl_trans_a"/>
</dbReference>
<comment type="similarity">
    <text evidence="1">Belongs to the protein prenyltransferase subunit alpha family.</text>
</comment>
<gene>
    <name evidence="5" type="primary">AlNc14C27G2644</name>
    <name evidence="5" type="ORF">ALNC14_030500</name>
</gene>
<evidence type="ECO:0000256" key="1">
    <source>
        <dbReference type="ARBA" id="ARBA00006734"/>
    </source>
</evidence>
<protein>
    <submittedName>
        <fullName evidence="5">Uncharacterized protein AlNc14C27G2644</fullName>
    </submittedName>
</protein>
<dbReference type="PANTHER" id="PTHR11129">
    <property type="entry name" value="PROTEIN FARNESYLTRANSFERASE ALPHA SUBUNIT/RAB GERANYLGERANYL TRANSFERASE ALPHA SUBUNIT"/>
    <property type="match status" value="1"/>
</dbReference>
<dbReference type="GO" id="GO:0008318">
    <property type="term" value="F:protein prenyltransferase activity"/>
    <property type="evidence" value="ECO:0007669"/>
    <property type="project" value="InterPro"/>
</dbReference>
<evidence type="ECO:0000256" key="2">
    <source>
        <dbReference type="ARBA" id="ARBA00022602"/>
    </source>
</evidence>
<dbReference type="HOGENOM" id="CLU_032702_0_0_1"/>
<dbReference type="SUPFAM" id="SSF48439">
    <property type="entry name" value="Protein prenylyltransferase"/>
    <property type="match status" value="1"/>
</dbReference>
<dbReference type="Gene3D" id="1.25.40.120">
    <property type="entry name" value="Protein prenylyltransferase"/>
    <property type="match status" value="1"/>
</dbReference>
<keyword evidence="3" id="KW-0808">Transferase</keyword>